<gene>
    <name evidence="1" type="ORF">EVA_20117</name>
</gene>
<evidence type="ECO:0000313" key="1">
    <source>
        <dbReference type="EMBL" id="EJW91776.1"/>
    </source>
</evidence>
<organism evidence="1">
    <name type="scientific">gut metagenome</name>
    <dbReference type="NCBI Taxonomy" id="749906"/>
    <lineage>
        <taxon>unclassified sequences</taxon>
        <taxon>metagenomes</taxon>
        <taxon>organismal metagenomes</taxon>
    </lineage>
</organism>
<sequence length="54" mass="5922">MLCWLLKCAAAVIVLAFWTQTLPDLPFQNCLEFTVVPWGTKAASGPSRAVLVLM</sequence>
<dbReference type="AlphaFoldDB" id="J9FA39"/>
<dbReference type="EMBL" id="AMCI01007957">
    <property type="protein sequence ID" value="EJW91776.1"/>
    <property type="molecule type" value="Genomic_DNA"/>
</dbReference>
<reference evidence="1" key="1">
    <citation type="journal article" date="2012" name="PLoS ONE">
        <title>Gene sets for utilization of primary and secondary nutrition supplies in the distal gut of endangered iberian lynx.</title>
        <authorList>
            <person name="Alcaide M."/>
            <person name="Messina E."/>
            <person name="Richter M."/>
            <person name="Bargiela R."/>
            <person name="Peplies J."/>
            <person name="Huws S.A."/>
            <person name="Newbold C.J."/>
            <person name="Golyshin P.N."/>
            <person name="Simon M.A."/>
            <person name="Lopez G."/>
            <person name="Yakimov M.M."/>
            <person name="Ferrer M."/>
        </authorList>
    </citation>
    <scope>NUCLEOTIDE SEQUENCE</scope>
</reference>
<comment type="caution">
    <text evidence="1">The sequence shown here is derived from an EMBL/GenBank/DDBJ whole genome shotgun (WGS) entry which is preliminary data.</text>
</comment>
<accession>J9FA39</accession>
<protein>
    <submittedName>
        <fullName evidence="1">Uncharacterized protein</fullName>
    </submittedName>
</protein>
<name>J9FA39_9ZZZZ</name>
<proteinExistence type="predicted"/>